<dbReference type="Pfam" id="PF08507">
    <property type="entry name" value="COPI_assoc"/>
    <property type="match status" value="1"/>
</dbReference>
<gene>
    <name evidence="7" type="ORF">F444_05073</name>
</gene>
<feature type="transmembrane region" description="Helical" evidence="6">
    <location>
        <begin position="173"/>
        <end position="193"/>
    </location>
</feature>
<keyword evidence="3 6" id="KW-1133">Transmembrane helix</keyword>
<name>A0A081ANF7_PHYNI</name>
<dbReference type="InterPro" id="IPR036259">
    <property type="entry name" value="MFS_trans_sf"/>
</dbReference>
<reference evidence="7 8" key="1">
    <citation type="submission" date="2013-11" db="EMBL/GenBank/DDBJ databases">
        <title>The Genome Sequence of Phytophthora parasitica P1976.</title>
        <authorList>
            <consortium name="The Broad Institute Genomics Platform"/>
            <person name="Russ C."/>
            <person name="Tyler B."/>
            <person name="Panabieres F."/>
            <person name="Shan W."/>
            <person name="Tripathy S."/>
            <person name="Grunwald N."/>
            <person name="Machado M."/>
            <person name="Johnson C.S."/>
            <person name="Walker B."/>
            <person name="Young S."/>
            <person name="Zeng Q."/>
            <person name="Gargeya S."/>
            <person name="Fitzgerald M."/>
            <person name="Haas B."/>
            <person name="Abouelleil A."/>
            <person name="Allen A.W."/>
            <person name="Alvarado L."/>
            <person name="Arachchi H.M."/>
            <person name="Berlin A.M."/>
            <person name="Chapman S.B."/>
            <person name="Gainer-Dewar J."/>
            <person name="Goldberg J."/>
            <person name="Griggs A."/>
            <person name="Gujja S."/>
            <person name="Hansen M."/>
            <person name="Howarth C."/>
            <person name="Imamovic A."/>
            <person name="Ireland A."/>
            <person name="Larimer J."/>
            <person name="McCowan C."/>
            <person name="Murphy C."/>
            <person name="Pearson M."/>
            <person name="Poon T.W."/>
            <person name="Priest M."/>
            <person name="Roberts A."/>
            <person name="Saif S."/>
            <person name="Shea T."/>
            <person name="Sisk P."/>
            <person name="Sykes S."/>
            <person name="Wortman J."/>
            <person name="Nusbaum C."/>
            <person name="Birren B."/>
        </authorList>
    </citation>
    <scope>NUCLEOTIDE SEQUENCE [LARGE SCALE GENOMIC DNA]</scope>
    <source>
        <strain evidence="7 8">P1976</strain>
    </source>
</reference>
<evidence type="ECO:0000313" key="8">
    <source>
        <dbReference type="Proteomes" id="UP000028582"/>
    </source>
</evidence>
<dbReference type="OrthoDB" id="203284at2759"/>
<keyword evidence="4 6" id="KW-0472">Membrane</keyword>
<protein>
    <recommendedName>
        <fullName evidence="9">Golgi apparatus membrane protein TVP15</fullName>
    </recommendedName>
</protein>
<dbReference type="AlphaFoldDB" id="A0A081ANF7"/>
<feature type="region of interest" description="Disordered" evidence="5">
    <location>
        <begin position="1"/>
        <end position="36"/>
    </location>
</feature>
<organism evidence="7 8">
    <name type="scientific">Phytophthora nicotianae P1976</name>
    <dbReference type="NCBI Taxonomy" id="1317066"/>
    <lineage>
        <taxon>Eukaryota</taxon>
        <taxon>Sar</taxon>
        <taxon>Stramenopiles</taxon>
        <taxon>Oomycota</taxon>
        <taxon>Peronosporomycetes</taxon>
        <taxon>Peronosporales</taxon>
        <taxon>Peronosporaceae</taxon>
        <taxon>Phytophthora</taxon>
    </lineage>
</organism>
<dbReference type="SUPFAM" id="SSF103473">
    <property type="entry name" value="MFS general substrate transporter"/>
    <property type="match status" value="1"/>
</dbReference>
<feature type="transmembrane region" description="Helical" evidence="6">
    <location>
        <begin position="144"/>
        <end position="167"/>
    </location>
</feature>
<dbReference type="InterPro" id="IPR013714">
    <property type="entry name" value="Golgi_TVP15"/>
</dbReference>
<sequence length="254" mass="27746">MMEASGSTTAARPAAPVPPAAAAPAAAGEGTTTGSASVPASEMLRQISTQFKTQISQVQMPPAIKERTDELERRISGTDIKRINGYMRLVNLVFAGGLWVLCFFRMFQAPSYSHFLVCIYLMFLSAGLAFIENHERFPSVADRVKVNFGFMFSATGKASYILCIAFLAVSQGWIGWILGVCFFFLALFNFFLIHRHPAYKQAMMQPTGAASTAQQQEDADLEAMPELRYNQKQAQVPVSGTSTANKAQPSHVSV</sequence>
<evidence type="ECO:0000256" key="4">
    <source>
        <dbReference type="ARBA" id="ARBA00023136"/>
    </source>
</evidence>
<keyword evidence="2 6" id="KW-0812">Transmembrane</keyword>
<dbReference type="PANTHER" id="PTHR38894">
    <property type="entry name" value="TRANSMEMBRANE PROTEIN"/>
    <property type="match status" value="1"/>
</dbReference>
<proteinExistence type="predicted"/>
<dbReference type="PANTHER" id="PTHR38894:SF1">
    <property type="entry name" value="TRANSMEMBRANE PROTEIN"/>
    <property type="match status" value="1"/>
</dbReference>
<comment type="subcellular location">
    <subcellularLocation>
        <location evidence="1">Membrane</location>
        <topology evidence="1">Multi-pass membrane protein</topology>
    </subcellularLocation>
</comment>
<comment type="caution">
    <text evidence="7">The sequence shown here is derived from an EMBL/GenBank/DDBJ whole genome shotgun (WGS) entry which is preliminary data.</text>
</comment>
<evidence type="ECO:0000256" key="3">
    <source>
        <dbReference type="ARBA" id="ARBA00022989"/>
    </source>
</evidence>
<evidence type="ECO:0000256" key="2">
    <source>
        <dbReference type="ARBA" id="ARBA00022692"/>
    </source>
</evidence>
<evidence type="ECO:0000256" key="1">
    <source>
        <dbReference type="ARBA" id="ARBA00004141"/>
    </source>
</evidence>
<feature type="transmembrane region" description="Helical" evidence="6">
    <location>
        <begin position="113"/>
        <end position="132"/>
    </location>
</feature>
<evidence type="ECO:0008006" key="9">
    <source>
        <dbReference type="Google" id="ProtNLM"/>
    </source>
</evidence>
<evidence type="ECO:0000313" key="7">
    <source>
        <dbReference type="EMBL" id="ETO80418.1"/>
    </source>
</evidence>
<dbReference type="Proteomes" id="UP000028582">
    <property type="component" value="Unassembled WGS sequence"/>
</dbReference>
<accession>A0A081ANF7</accession>
<dbReference type="GO" id="GO:0016020">
    <property type="term" value="C:membrane"/>
    <property type="evidence" value="ECO:0007669"/>
    <property type="project" value="UniProtKB-SubCell"/>
</dbReference>
<feature type="region of interest" description="Disordered" evidence="5">
    <location>
        <begin position="233"/>
        <end position="254"/>
    </location>
</feature>
<evidence type="ECO:0000256" key="5">
    <source>
        <dbReference type="SAM" id="MobiDB-lite"/>
    </source>
</evidence>
<evidence type="ECO:0000256" key="6">
    <source>
        <dbReference type="SAM" id="Phobius"/>
    </source>
</evidence>
<feature type="transmembrane region" description="Helical" evidence="6">
    <location>
        <begin position="89"/>
        <end position="107"/>
    </location>
</feature>
<dbReference type="EMBL" id="ANJA01000989">
    <property type="protein sequence ID" value="ETO80418.1"/>
    <property type="molecule type" value="Genomic_DNA"/>
</dbReference>